<dbReference type="AlphaFoldDB" id="A0A6J7E9N0"/>
<dbReference type="PANTHER" id="PTHR10160:SF19">
    <property type="entry name" value="PROTON-TRANSLOCATING NAD(P)(+) TRANSHYDROGENASE"/>
    <property type="match status" value="1"/>
</dbReference>
<keyword evidence="2" id="KW-0547">Nucleotide-binding</keyword>
<feature type="domain" description="Alanine dehydrogenase/pyridine nucleotide transhydrogenase N-terminal" evidence="8">
    <location>
        <begin position="4"/>
        <end position="139"/>
    </location>
</feature>
<dbReference type="GO" id="GO:0016491">
    <property type="term" value="F:oxidoreductase activity"/>
    <property type="evidence" value="ECO:0007669"/>
    <property type="project" value="InterPro"/>
</dbReference>
<dbReference type="SMART" id="SM01003">
    <property type="entry name" value="AlaDh_PNT_N"/>
    <property type="match status" value="1"/>
</dbReference>
<evidence type="ECO:0000256" key="3">
    <source>
        <dbReference type="ARBA" id="ARBA00022857"/>
    </source>
</evidence>
<dbReference type="SUPFAM" id="SSF51735">
    <property type="entry name" value="NAD(P)-binding Rossmann-fold domains"/>
    <property type="match status" value="1"/>
</dbReference>
<reference evidence="10" key="1">
    <citation type="submission" date="2020-05" db="EMBL/GenBank/DDBJ databases">
        <authorList>
            <person name="Chiriac C."/>
            <person name="Salcher M."/>
            <person name="Ghai R."/>
            <person name="Kavagutti S V."/>
        </authorList>
    </citation>
    <scope>NUCLEOTIDE SEQUENCE</scope>
</reference>
<evidence type="ECO:0000259" key="7">
    <source>
        <dbReference type="SMART" id="SM01002"/>
    </source>
</evidence>
<dbReference type="Pfam" id="PF05222">
    <property type="entry name" value="AlaDh_PNT_N"/>
    <property type="match status" value="1"/>
</dbReference>
<dbReference type="SUPFAM" id="SSF52283">
    <property type="entry name" value="Formate/glycerate dehydrogenase catalytic domain-like"/>
    <property type="match status" value="1"/>
</dbReference>
<comment type="catalytic activity">
    <reaction evidence="6">
        <text>NAD(+) + NADPH + H(+)(in) = NADH + NADP(+) + H(+)(out)</text>
        <dbReference type="Rhea" id="RHEA:47992"/>
        <dbReference type="ChEBI" id="CHEBI:15378"/>
        <dbReference type="ChEBI" id="CHEBI:57540"/>
        <dbReference type="ChEBI" id="CHEBI:57783"/>
        <dbReference type="ChEBI" id="CHEBI:57945"/>
        <dbReference type="ChEBI" id="CHEBI:58349"/>
        <dbReference type="EC" id="7.1.1.1"/>
    </reaction>
</comment>
<dbReference type="EMBL" id="CAFBPM010000007">
    <property type="protein sequence ID" value="CAB5021284.1"/>
    <property type="molecule type" value="Genomic_DNA"/>
</dbReference>
<dbReference type="PROSITE" id="PS00837">
    <property type="entry name" value="ALADH_PNT_2"/>
    <property type="match status" value="1"/>
</dbReference>
<evidence type="ECO:0000256" key="4">
    <source>
        <dbReference type="ARBA" id="ARBA00022967"/>
    </source>
</evidence>
<evidence type="ECO:0000313" key="10">
    <source>
        <dbReference type="EMBL" id="CAB4879251.1"/>
    </source>
</evidence>
<evidence type="ECO:0000256" key="6">
    <source>
        <dbReference type="ARBA" id="ARBA00048202"/>
    </source>
</evidence>
<dbReference type="SMART" id="SM01002">
    <property type="entry name" value="AlaDh_PNT_C"/>
    <property type="match status" value="1"/>
</dbReference>
<dbReference type="Gene3D" id="3.40.50.720">
    <property type="entry name" value="NAD(P)-binding Rossmann-like Domain"/>
    <property type="match status" value="2"/>
</dbReference>
<dbReference type="CDD" id="cd05304">
    <property type="entry name" value="Rubrum_tdh"/>
    <property type="match status" value="1"/>
</dbReference>
<keyword evidence="5" id="KW-0520">NAD</keyword>
<organism evidence="10">
    <name type="scientific">freshwater metagenome</name>
    <dbReference type="NCBI Taxonomy" id="449393"/>
    <lineage>
        <taxon>unclassified sequences</taxon>
        <taxon>metagenomes</taxon>
        <taxon>ecological metagenomes</taxon>
    </lineage>
</organism>
<evidence type="ECO:0000256" key="1">
    <source>
        <dbReference type="ARBA" id="ARBA00012943"/>
    </source>
</evidence>
<dbReference type="Pfam" id="PF01262">
    <property type="entry name" value="AlaDh_PNT_C"/>
    <property type="match status" value="1"/>
</dbReference>
<keyword evidence="3" id="KW-0521">NADP</keyword>
<evidence type="ECO:0000256" key="5">
    <source>
        <dbReference type="ARBA" id="ARBA00023027"/>
    </source>
</evidence>
<dbReference type="InterPro" id="IPR007698">
    <property type="entry name" value="AlaDH/PNT_NAD(H)-bd"/>
</dbReference>
<dbReference type="GO" id="GO:0005886">
    <property type="term" value="C:plasma membrane"/>
    <property type="evidence" value="ECO:0007669"/>
    <property type="project" value="TreeGrafter"/>
</dbReference>
<dbReference type="NCBIfam" id="NF006942">
    <property type="entry name" value="PRK09424.1"/>
    <property type="match status" value="1"/>
</dbReference>
<dbReference type="InterPro" id="IPR007886">
    <property type="entry name" value="AlaDH/PNT_N"/>
</dbReference>
<evidence type="ECO:0000313" key="11">
    <source>
        <dbReference type="EMBL" id="CAB5021284.1"/>
    </source>
</evidence>
<dbReference type="InterPro" id="IPR008143">
    <property type="entry name" value="Ala_DH/PNT_CS2"/>
</dbReference>
<evidence type="ECO:0000313" key="9">
    <source>
        <dbReference type="EMBL" id="CAB4834558.1"/>
    </source>
</evidence>
<dbReference type="EC" id="7.1.1.1" evidence="1"/>
<feature type="domain" description="Alanine dehydrogenase/pyridine nucleotide transhydrogenase NAD(H)-binding" evidence="7">
    <location>
        <begin position="148"/>
        <end position="310"/>
    </location>
</feature>
<accession>A0A6J7E9N0</accession>
<keyword evidence="4" id="KW-1278">Translocase</keyword>
<gene>
    <name evidence="9" type="ORF">UFOPK3164_01694</name>
    <name evidence="10" type="ORF">UFOPK3427_01364</name>
    <name evidence="11" type="ORF">UFOPK4112_00937</name>
</gene>
<proteinExistence type="predicted"/>
<dbReference type="GO" id="GO:0006740">
    <property type="term" value="P:NADPH regeneration"/>
    <property type="evidence" value="ECO:0007669"/>
    <property type="project" value="TreeGrafter"/>
</dbReference>
<dbReference type="InterPro" id="IPR036291">
    <property type="entry name" value="NAD(P)-bd_dom_sf"/>
</dbReference>
<dbReference type="EMBL" id="CAFBLT010000001">
    <property type="protein sequence ID" value="CAB4879251.1"/>
    <property type="molecule type" value="Genomic_DNA"/>
</dbReference>
<dbReference type="GO" id="GO:0050661">
    <property type="term" value="F:NADP binding"/>
    <property type="evidence" value="ECO:0007669"/>
    <property type="project" value="TreeGrafter"/>
</dbReference>
<dbReference type="EMBL" id="CAFABE010000132">
    <property type="protein sequence ID" value="CAB4834558.1"/>
    <property type="molecule type" value="Genomic_DNA"/>
</dbReference>
<evidence type="ECO:0000256" key="2">
    <source>
        <dbReference type="ARBA" id="ARBA00022741"/>
    </source>
</evidence>
<dbReference type="GO" id="GO:0008750">
    <property type="term" value="F:proton-translocating NAD(P)+ transhydrogenase activity"/>
    <property type="evidence" value="ECO:0007669"/>
    <property type="project" value="UniProtKB-EC"/>
</dbReference>
<evidence type="ECO:0000259" key="8">
    <source>
        <dbReference type="SMART" id="SM01003"/>
    </source>
</evidence>
<name>A0A6J7E9N0_9ZZZZ</name>
<sequence>MILAVPTETRVGETRVAVIPEIAKRLVDQGWDVVVQSGAGTAAKFSDEAFKEAGARIAPDASATISGANMIVKVNAPDATEAASYPQGVTVMSFLQASQSSDALKALMEKKATAISFDLLPRISRAQSMDALSSQATVSGYRAGLASAEHLAKFFPMFMTAAGTVPPAKVLVMGVGVAGLQAIATARRLGAVVRAYDVRSAAKEEAESLGAKFVELGVKAEGEGGYARELTAEELTAQQAALAKEVAISDVVITTAAVPGRKAPILVTAAMVDEMGPGSIIIDMAADGGGNCEVTKAGETVLRGNAAVVGLSNPPAGMPTHASFLFSRNVLNLLALFSKEGSLSPDWADEVVIGTTVLKEGAVTNAAAAEILGAAHQPITPPPVAETTTEEV</sequence>
<dbReference type="PANTHER" id="PTHR10160">
    <property type="entry name" value="NAD(P) TRANSHYDROGENASE"/>
    <property type="match status" value="1"/>
</dbReference>
<protein>
    <recommendedName>
        <fullName evidence="1">proton-translocating NAD(P)(+) transhydrogenase</fullName>
        <ecNumber evidence="1">7.1.1.1</ecNumber>
    </recommendedName>
</protein>